<dbReference type="Proteomes" id="UP000600363">
    <property type="component" value="Unassembled WGS sequence"/>
</dbReference>
<reference evidence="2" key="1">
    <citation type="journal article" date="2020" name="bioRxiv">
        <title>A rank-normalized archaeal taxonomy based on genome phylogeny resolves widespread incomplete and uneven classifications.</title>
        <authorList>
            <person name="Rinke C."/>
            <person name="Chuvochina M."/>
            <person name="Mussig A.J."/>
            <person name="Chaumeil P.-A."/>
            <person name="Waite D.W."/>
            <person name="Whitman W.B."/>
            <person name="Parks D.H."/>
            <person name="Hugenholtz P."/>
        </authorList>
    </citation>
    <scope>NUCLEOTIDE SEQUENCE</scope>
    <source>
        <strain evidence="2">UBA12518</strain>
    </source>
</reference>
<feature type="domain" description="Carboxymuconolactone decarboxylase-like" evidence="1">
    <location>
        <begin position="32"/>
        <end position="106"/>
    </location>
</feature>
<dbReference type="Gene3D" id="1.20.1290.10">
    <property type="entry name" value="AhpD-like"/>
    <property type="match status" value="1"/>
</dbReference>
<proteinExistence type="predicted"/>
<evidence type="ECO:0000313" key="2">
    <source>
        <dbReference type="EMBL" id="HIH69880.1"/>
    </source>
</evidence>
<gene>
    <name evidence="2" type="ORF">HA299_04585</name>
</gene>
<protein>
    <submittedName>
        <fullName evidence="2">Carboxymuconolactone decarboxylase family protein</fullName>
    </submittedName>
</protein>
<dbReference type="PANTHER" id="PTHR33930:SF2">
    <property type="entry name" value="BLR3452 PROTEIN"/>
    <property type="match status" value="1"/>
</dbReference>
<comment type="caution">
    <text evidence="2">The sequence shown here is derived from an EMBL/GenBank/DDBJ whole genome shotgun (WGS) entry which is preliminary data.</text>
</comment>
<dbReference type="InterPro" id="IPR003779">
    <property type="entry name" value="CMD-like"/>
</dbReference>
<dbReference type="PANTHER" id="PTHR33930">
    <property type="entry name" value="ALKYL HYDROPEROXIDE REDUCTASE AHPD"/>
    <property type="match status" value="1"/>
</dbReference>
<evidence type="ECO:0000259" key="1">
    <source>
        <dbReference type="Pfam" id="PF02627"/>
    </source>
</evidence>
<dbReference type="SUPFAM" id="SSF69118">
    <property type="entry name" value="AhpD-like"/>
    <property type="match status" value="1"/>
</dbReference>
<dbReference type="InterPro" id="IPR029032">
    <property type="entry name" value="AhpD-like"/>
</dbReference>
<organism evidence="2 3">
    <name type="scientific">Methermicoccus shengliensis</name>
    <dbReference type="NCBI Taxonomy" id="660064"/>
    <lineage>
        <taxon>Archaea</taxon>
        <taxon>Methanobacteriati</taxon>
        <taxon>Methanobacteriota</taxon>
        <taxon>Stenosarchaea group</taxon>
        <taxon>Methanomicrobia</taxon>
        <taxon>Methanosarcinales</taxon>
        <taxon>Methermicoccaceae</taxon>
        <taxon>Methermicoccus</taxon>
    </lineage>
</organism>
<dbReference type="AlphaFoldDB" id="A0A832RTF0"/>
<dbReference type="GO" id="GO:0051920">
    <property type="term" value="F:peroxiredoxin activity"/>
    <property type="evidence" value="ECO:0007669"/>
    <property type="project" value="InterPro"/>
</dbReference>
<dbReference type="Pfam" id="PF02627">
    <property type="entry name" value="CMD"/>
    <property type="match status" value="1"/>
</dbReference>
<sequence>MGDEHREALERMGKKMGDYIPHTLKAIYEHNPEMLELIERMDRVLLEDGALDKKTKRLIALACVATRMCEECIYPQAKVAMNYGATKEEILETLEVCMVTGGVPTFSIAKNGIAKLFSEYEE</sequence>
<name>A0A832RTF0_9EURY</name>
<evidence type="ECO:0000313" key="3">
    <source>
        <dbReference type="Proteomes" id="UP000600363"/>
    </source>
</evidence>
<accession>A0A832RTF0</accession>
<dbReference type="RefSeq" id="WP_042686546.1">
    <property type="nucleotide sequence ID" value="NZ_DUIH01000014.1"/>
</dbReference>
<dbReference type="EMBL" id="DUIH01000014">
    <property type="protein sequence ID" value="HIH69880.1"/>
    <property type="molecule type" value="Genomic_DNA"/>
</dbReference>